<keyword evidence="2" id="KW-0813">Transport</keyword>
<evidence type="ECO:0000313" key="10">
    <source>
        <dbReference type="Proteomes" id="UP000054097"/>
    </source>
</evidence>
<dbReference type="AlphaFoldDB" id="A0A0C3B0C6"/>
<comment type="subcellular location">
    <subcellularLocation>
        <location evidence="1">Mitochondrion inner membrane</location>
        <topology evidence="1">Peripheral membrane protein</topology>
        <orientation evidence="1">Matrix side</orientation>
    </subcellularLocation>
</comment>
<evidence type="ECO:0000256" key="3">
    <source>
        <dbReference type="ARBA" id="ARBA00022660"/>
    </source>
</evidence>
<evidence type="ECO:0000256" key="4">
    <source>
        <dbReference type="ARBA" id="ARBA00022792"/>
    </source>
</evidence>
<evidence type="ECO:0000256" key="6">
    <source>
        <dbReference type="ARBA" id="ARBA00023128"/>
    </source>
</evidence>
<evidence type="ECO:0000256" key="2">
    <source>
        <dbReference type="ARBA" id="ARBA00022448"/>
    </source>
</evidence>
<accession>A0A0C3B0C6</accession>
<keyword evidence="10" id="KW-1185">Reference proteome</keyword>
<evidence type="ECO:0000256" key="8">
    <source>
        <dbReference type="SAM" id="MobiDB-lite"/>
    </source>
</evidence>
<gene>
    <name evidence="9" type="ORF">M408DRAFT_225784</name>
</gene>
<keyword evidence="6" id="KW-0496">Mitochondrion</keyword>
<organism evidence="9 10">
    <name type="scientific">Serendipita vermifera MAFF 305830</name>
    <dbReference type="NCBI Taxonomy" id="933852"/>
    <lineage>
        <taxon>Eukaryota</taxon>
        <taxon>Fungi</taxon>
        <taxon>Dikarya</taxon>
        <taxon>Basidiomycota</taxon>
        <taxon>Agaricomycotina</taxon>
        <taxon>Agaricomycetes</taxon>
        <taxon>Sebacinales</taxon>
        <taxon>Serendipitaceae</taxon>
        <taxon>Serendipita</taxon>
    </lineage>
</organism>
<protein>
    <submittedName>
        <fullName evidence="9">Uncharacterized protein</fullName>
    </submittedName>
</protein>
<evidence type="ECO:0000313" key="9">
    <source>
        <dbReference type="EMBL" id="KIM24986.1"/>
    </source>
</evidence>
<keyword evidence="7" id="KW-0472">Membrane</keyword>
<dbReference type="GO" id="GO:0005743">
    <property type="term" value="C:mitochondrial inner membrane"/>
    <property type="evidence" value="ECO:0007669"/>
    <property type="project" value="UniProtKB-SubCell"/>
</dbReference>
<dbReference type="PANTHER" id="PTHR13094:SF1">
    <property type="entry name" value="NADH DEHYDROGENASE [UBIQUINONE] 1 BETA SUBCOMPLEX SUBUNIT 10"/>
    <property type="match status" value="1"/>
</dbReference>
<dbReference type="EMBL" id="KN824318">
    <property type="protein sequence ID" value="KIM24986.1"/>
    <property type="molecule type" value="Genomic_DNA"/>
</dbReference>
<feature type="region of interest" description="Disordered" evidence="8">
    <location>
        <begin position="1"/>
        <end position="32"/>
    </location>
</feature>
<keyword evidence="5" id="KW-0249">Electron transport</keyword>
<dbReference type="InterPro" id="IPR039993">
    <property type="entry name" value="NDUFB10"/>
</dbReference>
<dbReference type="STRING" id="933852.A0A0C3B0C6"/>
<evidence type="ECO:0000256" key="7">
    <source>
        <dbReference type="ARBA" id="ARBA00023136"/>
    </source>
</evidence>
<dbReference type="OrthoDB" id="10252718at2759"/>
<name>A0A0C3B0C6_SERVB</name>
<keyword evidence="3" id="KW-0679">Respiratory chain</keyword>
<dbReference type="Proteomes" id="UP000054097">
    <property type="component" value="Unassembled WGS sequence"/>
</dbReference>
<dbReference type="HOGENOM" id="CLU_2159975_0_0_1"/>
<sequence length="111" mass="12559">MFQFDHQLPPPPSGHNRYNAKERSFKPSDGGSTRYGLVFFLAKLEARDAHTRESWINAMEAKLVGEELSKCRKGEGVNAYQNCKHLADLYLELLRDASVKGYKQVTVNKSA</sequence>
<proteinExistence type="predicted"/>
<reference evidence="9 10" key="1">
    <citation type="submission" date="2014-04" db="EMBL/GenBank/DDBJ databases">
        <authorList>
            <consortium name="DOE Joint Genome Institute"/>
            <person name="Kuo A."/>
            <person name="Zuccaro A."/>
            <person name="Kohler A."/>
            <person name="Nagy L.G."/>
            <person name="Floudas D."/>
            <person name="Copeland A."/>
            <person name="Barry K.W."/>
            <person name="Cichocki N."/>
            <person name="Veneault-Fourrey C."/>
            <person name="LaButti K."/>
            <person name="Lindquist E.A."/>
            <person name="Lipzen A."/>
            <person name="Lundell T."/>
            <person name="Morin E."/>
            <person name="Murat C."/>
            <person name="Sun H."/>
            <person name="Tunlid A."/>
            <person name="Henrissat B."/>
            <person name="Grigoriev I.V."/>
            <person name="Hibbett D.S."/>
            <person name="Martin F."/>
            <person name="Nordberg H.P."/>
            <person name="Cantor M.N."/>
            <person name="Hua S.X."/>
        </authorList>
    </citation>
    <scope>NUCLEOTIDE SEQUENCE [LARGE SCALE GENOMIC DNA]</scope>
    <source>
        <strain evidence="9 10">MAFF 305830</strain>
    </source>
</reference>
<evidence type="ECO:0000256" key="5">
    <source>
        <dbReference type="ARBA" id="ARBA00022982"/>
    </source>
</evidence>
<keyword evidence="4" id="KW-0999">Mitochondrion inner membrane</keyword>
<reference evidence="10" key="2">
    <citation type="submission" date="2015-01" db="EMBL/GenBank/DDBJ databases">
        <title>Evolutionary Origins and Diversification of the Mycorrhizal Mutualists.</title>
        <authorList>
            <consortium name="DOE Joint Genome Institute"/>
            <consortium name="Mycorrhizal Genomics Consortium"/>
            <person name="Kohler A."/>
            <person name="Kuo A."/>
            <person name="Nagy L.G."/>
            <person name="Floudas D."/>
            <person name="Copeland A."/>
            <person name="Barry K.W."/>
            <person name="Cichocki N."/>
            <person name="Veneault-Fourrey C."/>
            <person name="LaButti K."/>
            <person name="Lindquist E.A."/>
            <person name="Lipzen A."/>
            <person name="Lundell T."/>
            <person name="Morin E."/>
            <person name="Murat C."/>
            <person name="Riley R."/>
            <person name="Ohm R."/>
            <person name="Sun H."/>
            <person name="Tunlid A."/>
            <person name="Henrissat B."/>
            <person name="Grigoriev I.V."/>
            <person name="Hibbett D.S."/>
            <person name="Martin F."/>
        </authorList>
    </citation>
    <scope>NUCLEOTIDE SEQUENCE [LARGE SCALE GENOMIC DNA]</scope>
    <source>
        <strain evidence="10">MAFF 305830</strain>
    </source>
</reference>
<evidence type="ECO:0000256" key="1">
    <source>
        <dbReference type="ARBA" id="ARBA00004443"/>
    </source>
</evidence>
<dbReference type="PANTHER" id="PTHR13094">
    <property type="entry name" value="NADH-UBIQUINONE OXIDOREDUCTASE PDSW SUBUNIT"/>
    <property type="match status" value="1"/>
</dbReference>